<reference evidence="1 2" key="1">
    <citation type="journal article" date="2019" name="Nat. Med.">
        <title>A library of human gut bacterial isolates paired with longitudinal multiomics data enables mechanistic microbiome research.</title>
        <authorList>
            <person name="Poyet M."/>
            <person name="Groussin M."/>
            <person name="Gibbons S.M."/>
            <person name="Avila-Pacheco J."/>
            <person name="Jiang X."/>
            <person name="Kearney S.M."/>
            <person name="Perrotta A.R."/>
            <person name="Berdy B."/>
            <person name="Zhao S."/>
            <person name="Lieberman T.D."/>
            <person name="Swanson P.K."/>
            <person name="Smith M."/>
            <person name="Roesemann S."/>
            <person name="Alexander J.E."/>
            <person name="Rich S.A."/>
            <person name="Livny J."/>
            <person name="Vlamakis H."/>
            <person name="Clish C."/>
            <person name="Bullock K."/>
            <person name="Deik A."/>
            <person name="Scott J."/>
            <person name="Pierce K.A."/>
            <person name="Xavier R.J."/>
            <person name="Alm E.J."/>
        </authorList>
    </citation>
    <scope>NUCLEOTIDE SEQUENCE [LARGE SCALE GENOMIC DNA]</scope>
    <source>
        <strain evidence="1 2">BIOML-A2</strain>
    </source>
</reference>
<protein>
    <submittedName>
        <fullName evidence="1">Protein convertase</fullName>
    </submittedName>
</protein>
<name>A0A7J5THT3_9BIFI</name>
<comment type="caution">
    <text evidence="1">The sequence shown here is derived from an EMBL/GenBank/DDBJ whole genome shotgun (WGS) entry which is preliminary data.</text>
</comment>
<proteinExistence type="predicted"/>
<sequence length="42" mass="4683">MPEAAALCGLTEKTIRQAVRRGDLIACYAYTPTVRIRRRGFG</sequence>
<dbReference type="EMBL" id="WDPD01000005">
    <property type="protein sequence ID" value="KAB7460777.1"/>
    <property type="molecule type" value="Genomic_DNA"/>
</dbReference>
<organism evidence="1 2">
    <name type="scientific">Bifidobacterium dentium</name>
    <dbReference type="NCBI Taxonomy" id="1689"/>
    <lineage>
        <taxon>Bacteria</taxon>
        <taxon>Bacillati</taxon>
        <taxon>Actinomycetota</taxon>
        <taxon>Actinomycetes</taxon>
        <taxon>Bifidobacteriales</taxon>
        <taxon>Bifidobacteriaceae</taxon>
        <taxon>Bifidobacterium</taxon>
    </lineage>
</organism>
<dbReference type="Proteomes" id="UP000429211">
    <property type="component" value="Unassembled WGS sequence"/>
</dbReference>
<gene>
    <name evidence="1" type="ORF">GBB04_06185</name>
</gene>
<dbReference type="AlphaFoldDB" id="A0A7J5THT3"/>
<accession>A0A7J5THT3</accession>
<evidence type="ECO:0000313" key="1">
    <source>
        <dbReference type="EMBL" id="KAB7460777.1"/>
    </source>
</evidence>
<evidence type="ECO:0000313" key="2">
    <source>
        <dbReference type="Proteomes" id="UP000429211"/>
    </source>
</evidence>